<dbReference type="PANTHER" id="PTHR45527:SF1">
    <property type="entry name" value="FATTY ACID SYNTHASE"/>
    <property type="match status" value="1"/>
</dbReference>
<accession>A0A919EMA0</accession>
<gene>
    <name evidence="3" type="ORF">GCM10017667_37120</name>
</gene>
<dbReference type="EMBL" id="BNBE01000001">
    <property type="protein sequence ID" value="GHG02046.1"/>
    <property type="molecule type" value="Genomic_DNA"/>
</dbReference>
<evidence type="ECO:0000313" key="3">
    <source>
        <dbReference type="EMBL" id="GHG02046.1"/>
    </source>
</evidence>
<dbReference type="GO" id="GO:0044550">
    <property type="term" value="P:secondary metabolite biosynthetic process"/>
    <property type="evidence" value="ECO:0007669"/>
    <property type="project" value="TreeGrafter"/>
</dbReference>
<dbReference type="RefSeq" id="WP_190042059.1">
    <property type="nucleotide sequence ID" value="NZ_BNBE01000001.1"/>
</dbReference>
<dbReference type="InterPro" id="IPR025110">
    <property type="entry name" value="AMP-bd_C"/>
</dbReference>
<evidence type="ECO:0000313" key="4">
    <source>
        <dbReference type="Proteomes" id="UP000632849"/>
    </source>
</evidence>
<reference evidence="3" key="1">
    <citation type="journal article" date="2014" name="Int. J. Syst. Evol. Microbiol.">
        <title>Complete genome sequence of Corynebacterium casei LMG S-19264T (=DSM 44701T), isolated from a smear-ripened cheese.</title>
        <authorList>
            <consortium name="US DOE Joint Genome Institute (JGI-PGF)"/>
            <person name="Walter F."/>
            <person name="Albersmeier A."/>
            <person name="Kalinowski J."/>
            <person name="Ruckert C."/>
        </authorList>
    </citation>
    <scope>NUCLEOTIDE SEQUENCE</scope>
    <source>
        <strain evidence="3">JCM 4122</strain>
    </source>
</reference>
<dbReference type="InterPro" id="IPR042099">
    <property type="entry name" value="ANL_N_sf"/>
</dbReference>
<dbReference type="Pfam" id="PF00501">
    <property type="entry name" value="AMP-binding"/>
    <property type="match status" value="1"/>
</dbReference>
<dbReference type="Proteomes" id="UP000632849">
    <property type="component" value="Unassembled WGS sequence"/>
</dbReference>
<dbReference type="InterPro" id="IPR020845">
    <property type="entry name" value="AMP-binding_CS"/>
</dbReference>
<name>A0A919EMA0_STRFL</name>
<dbReference type="Gene3D" id="3.40.50.12780">
    <property type="entry name" value="N-terminal domain of ligase-like"/>
    <property type="match status" value="1"/>
</dbReference>
<evidence type="ECO:0000259" key="2">
    <source>
        <dbReference type="Pfam" id="PF13193"/>
    </source>
</evidence>
<feature type="domain" description="AMP-dependent synthetase/ligase" evidence="1">
    <location>
        <begin position="9"/>
        <end position="350"/>
    </location>
</feature>
<dbReference type="SUPFAM" id="SSF56801">
    <property type="entry name" value="Acetyl-CoA synthetase-like"/>
    <property type="match status" value="1"/>
</dbReference>
<dbReference type="PANTHER" id="PTHR45527">
    <property type="entry name" value="NONRIBOSOMAL PEPTIDE SYNTHETASE"/>
    <property type="match status" value="1"/>
</dbReference>
<proteinExistence type="predicted"/>
<dbReference type="InterPro" id="IPR000873">
    <property type="entry name" value="AMP-dep_synth/lig_dom"/>
</dbReference>
<dbReference type="GO" id="GO:0031177">
    <property type="term" value="F:phosphopantetheine binding"/>
    <property type="evidence" value="ECO:0007669"/>
    <property type="project" value="TreeGrafter"/>
</dbReference>
<comment type="caution">
    <text evidence="3">The sequence shown here is derived from an EMBL/GenBank/DDBJ whole genome shotgun (WGS) entry which is preliminary data.</text>
</comment>
<dbReference type="Gene3D" id="3.30.300.30">
    <property type="match status" value="1"/>
</dbReference>
<dbReference type="AlphaFoldDB" id="A0A919EMA0"/>
<dbReference type="InterPro" id="IPR045851">
    <property type="entry name" value="AMP-bd_C_sf"/>
</dbReference>
<dbReference type="GO" id="GO:0043041">
    <property type="term" value="P:amino acid activation for nonribosomal peptide biosynthetic process"/>
    <property type="evidence" value="ECO:0007669"/>
    <property type="project" value="TreeGrafter"/>
</dbReference>
<reference evidence="3" key="2">
    <citation type="submission" date="2020-09" db="EMBL/GenBank/DDBJ databases">
        <authorList>
            <person name="Sun Q."/>
            <person name="Ohkuma M."/>
        </authorList>
    </citation>
    <scope>NUCLEOTIDE SEQUENCE</scope>
    <source>
        <strain evidence="3">JCM 4122</strain>
    </source>
</reference>
<feature type="domain" description="AMP-binding enzyme C-terminal" evidence="2">
    <location>
        <begin position="414"/>
        <end position="484"/>
    </location>
</feature>
<dbReference type="Pfam" id="PF13193">
    <property type="entry name" value="AMP-binding_C"/>
    <property type="match status" value="1"/>
</dbReference>
<dbReference type="GO" id="GO:0005737">
    <property type="term" value="C:cytoplasm"/>
    <property type="evidence" value="ECO:0007669"/>
    <property type="project" value="TreeGrafter"/>
</dbReference>
<protein>
    <submittedName>
        <fullName evidence="3">Amino acid adenylation protein</fullName>
    </submittedName>
</protein>
<dbReference type="PROSITE" id="PS00455">
    <property type="entry name" value="AMP_BINDING"/>
    <property type="match status" value="1"/>
</dbReference>
<evidence type="ECO:0000259" key="1">
    <source>
        <dbReference type="Pfam" id="PF00501"/>
    </source>
</evidence>
<keyword evidence="4" id="KW-1185">Reference proteome</keyword>
<sequence>MHDVVSAIEEQAGRGPDRIALRVAEREHTYAELWRAAGAIAARLGPRPGRVGLLFRRDLPTYAAYLGILRAGGAVLPIGPRWPRQRVRDVLAHAAPATVLADGGDPDPETYAGTRLLSAADHLEGGGRPPAGEAEPGQEAYVLHTSGSTGRPKGVPVDHRALRAYLGHVVERYELGPGCRMAQAADLTFDASVFEILAAWTSGATLVAAAGHSWRSPVRFLAENAVTHLDTVPSVIAIARRMRTLAPGSLPDLRWSMFGGEQLTYEAAAAWRAAAPGSVVENNYGPTELAGVCVNYRLPDDPALWPDTGNGTVPIGTVYPHLEEIVLGPDGLPADDGELCVRGPQRFAGYVDPADDAGRFLSGPAPHGPVGGRPAPGDWYRTGDRVRRQDGLLVHWGRIDRQVKLRGHRVELDEVEAAVRGRAGVREAAVVVVDSQLVATYTTDTTDGVSGNDLRAHVAALLPDYMVPVVWRQVDDLPLTQNGKLDRALLERA</sequence>
<organism evidence="3 4">
    <name type="scientific">Streptomyces filamentosus</name>
    <name type="common">Streptomyces roseosporus</name>
    <dbReference type="NCBI Taxonomy" id="67294"/>
    <lineage>
        <taxon>Bacteria</taxon>
        <taxon>Bacillati</taxon>
        <taxon>Actinomycetota</taxon>
        <taxon>Actinomycetes</taxon>
        <taxon>Kitasatosporales</taxon>
        <taxon>Streptomycetaceae</taxon>
        <taxon>Streptomyces</taxon>
    </lineage>
</organism>